<protein>
    <recommendedName>
        <fullName evidence="3">Antitoxin</fullName>
    </recommendedName>
</protein>
<name>D5P6L7_9MYCO</name>
<sequence length="71" mass="7612">MKMTTVEALGGAQGVPSDLIPVRELHAHLIRQSVAGNVVLTDADAKPAAVVMSMERYNALLDELEALRRGN</sequence>
<dbReference type="HOGENOM" id="CLU_2618191_0_0_11"/>
<proteinExistence type="predicted"/>
<dbReference type="eggNOG" id="ENOG5031R1Y">
    <property type="taxonomic scope" value="Bacteria"/>
</dbReference>
<dbReference type="RefSeq" id="WP_007172448.1">
    <property type="nucleotide sequence ID" value="NZ_GG770564.1"/>
</dbReference>
<evidence type="ECO:0000313" key="1">
    <source>
        <dbReference type="EMBL" id="EFG78287.1"/>
    </source>
</evidence>
<dbReference type="AlphaFoldDB" id="D5P6L7"/>
<dbReference type="EMBL" id="ADNV01000156">
    <property type="protein sequence ID" value="EFG78287.1"/>
    <property type="molecule type" value="Genomic_DNA"/>
</dbReference>
<accession>D5P6L7</accession>
<evidence type="ECO:0008006" key="3">
    <source>
        <dbReference type="Google" id="ProtNLM"/>
    </source>
</evidence>
<dbReference type="Proteomes" id="UP000003653">
    <property type="component" value="Unassembled WGS sequence"/>
</dbReference>
<gene>
    <name evidence="1" type="ORF">HMPREF0591_1811</name>
</gene>
<evidence type="ECO:0000313" key="2">
    <source>
        <dbReference type="Proteomes" id="UP000003653"/>
    </source>
</evidence>
<keyword evidence="2" id="KW-1185">Reference proteome</keyword>
<reference evidence="1 2" key="1">
    <citation type="submission" date="2010-04" db="EMBL/GenBank/DDBJ databases">
        <authorList>
            <person name="Muzny D."/>
            <person name="Qin X."/>
            <person name="Deng J."/>
            <person name="Jiang H."/>
            <person name="Liu Y."/>
            <person name="Qu J."/>
            <person name="Song X.-Z."/>
            <person name="Zhang L."/>
            <person name="Thornton R."/>
            <person name="Coyle M."/>
            <person name="Francisco L."/>
            <person name="Jackson L."/>
            <person name="Javaid M."/>
            <person name="Korchina V."/>
            <person name="Kovar C."/>
            <person name="Mata R."/>
            <person name="Mathew T."/>
            <person name="Ngo R."/>
            <person name="Nguyen L."/>
            <person name="Nguyen N."/>
            <person name="Okwuonu G."/>
            <person name="Ongeri F."/>
            <person name="Pham C."/>
            <person name="Simmons D."/>
            <person name="Wilczek-Boney K."/>
            <person name="Hale W."/>
            <person name="Jakkamsetti A."/>
            <person name="Pham P."/>
            <person name="Ruth R."/>
            <person name="San Lucas F."/>
            <person name="Warren J."/>
            <person name="Zhang J."/>
            <person name="Zhao Z."/>
            <person name="Zhou C."/>
            <person name="Zhu D."/>
            <person name="Lee S."/>
            <person name="Bess C."/>
            <person name="Blankenburg K."/>
            <person name="Forbes L."/>
            <person name="Fu Q."/>
            <person name="Gubbala S."/>
            <person name="Hirani K."/>
            <person name="Jayaseelan J.C."/>
            <person name="Lara F."/>
            <person name="Munidasa M."/>
            <person name="Palculict T."/>
            <person name="Patil S."/>
            <person name="Pu L.-L."/>
            <person name="Saada N."/>
            <person name="Tang L."/>
            <person name="Weissenberger G."/>
            <person name="Zhu Y."/>
            <person name="Hemphill L."/>
            <person name="Shang Y."/>
            <person name="Youmans B."/>
            <person name="Ayvaz T."/>
            <person name="Ross M."/>
            <person name="Santibanez J."/>
            <person name="Aqrawi P."/>
            <person name="Gross S."/>
            <person name="Joshi V."/>
            <person name="Fowler G."/>
            <person name="Nazareth L."/>
            <person name="Reid J."/>
            <person name="Worley K."/>
            <person name="Petrosino J."/>
            <person name="Highlander S."/>
            <person name="Gibbs R."/>
        </authorList>
    </citation>
    <scope>NUCLEOTIDE SEQUENCE [LARGE SCALE GENOMIC DNA]</scope>
    <source>
        <strain evidence="1 2">ATCC BAA-614</strain>
    </source>
</reference>
<organism evidence="1 2">
    <name type="scientific">Mycobacterium parascrofulaceum ATCC BAA-614</name>
    <dbReference type="NCBI Taxonomy" id="525368"/>
    <lineage>
        <taxon>Bacteria</taxon>
        <taxon>Bacillati</taxon>
        <taxon>Actinomycetota</taxon>
        <taxon>Actinomycetes</taxon>
        <taxon>Mycobacteriales</taxon>
        <taxon>Mycobacteriaceae</taxon>
        <taxon>Mycobacterium</taxon>
        <taxon>Mycobacterium simiae complex</taxon>
    </lineage>
</organism>
<comment type="caution">
    <text evidence="1">The sequence shown here is derived from an EMBL/GenBank/DDBJ whole genome shotgun (WGS) entry which is preliminary data.</text>
</comment>